<organism evidence="1 2">
    <name type="scientific">Lactococcus lactis subsp. cremoris</name>
    <name type="common">Streptococcus cremoris</name>
    <dbReference type="NCBI Taxonomy" id="1359"/>
    <lineage>
        <taxon>Bacteria</taxon>
        <taxon>Bacillati</taxon>
        <taxon>Bacillota</taxon>
        <taxon>Bacilli</taxon>
        <taxon>Lactobacillales</taxon>
        <taxon>Streptococcaceae</taxon>
        <taxon>Lactococcus</taxon>
    </lineage>
</organism>
<protein>
    <submittedName>
        <fullName evidence="1">Uncharacterized protein</fullName>
    </submittedName>
</protein>
<dbReference type="Proteomes" id="UP000191806">
    <property type="component" value="Plasmid pJM1A"/>
</dbReference>
<dbReference type="AlphaFoldDB" id="A0A1V0PDB3"/>
<proteinExistence type="predicted"/>
<dbReference type="RefSeq" id="WP_063280836.1">
    <property type="nucleotide sequence ID" value="NZ_CP016746.2"/>
</dbReference>
<sequence>MSLADMKLSSELGRDERIFRASNYLYKAGVESFNISTALKTSKVSISTLLSYYKEIYKNYDNYLCGHEVLKRALNEATLLNLAPSKRAEYMKHPKY</sequence>
<geneLocation type="plasmid" evidence="2">
    <name>pmpjm1</name>
</geneLocation>
<evidence type="ECO:0000313" key="1">
    <source>
        <dbReference type="EMBL" id="ARE27254.1"/>
    </source>
</evidence>
<evidence type="ECO:0000313" key="2">
    <source>
        <dbReference type="Proteomes" id="UP000191806"/>
    </source>
</evidence>
<reference evidence="1 2" key="1">
    <citation type="journal article" date="2017" name="BMC Genomics">
        <title>Comparative and functional genomics of the Lactococcus lactis taxon; insights into evolution and niche adaptation.</title>
        <authorList>
            <person name="Kelleher P."/>
            <person name="Bottacini F."/>
            <person name="Mahony J."/>
            <person name="Kilcawley K.N."/>
            <person name="van Sinderen D."/>
        </authorList>
    </citation>
    <scope>NUCLEOTIDE SEQUENCE [LARGE SCALE GENOMIC DNA]</scope>
    <source>
        <strain evidence="1 2">JM1</strain>
        <plasmid evidence="2">pmpjm1</plasmid>
    </source>
</reference>
<keyword evidence="1" id="KW-0614">Plasmid</keyword>
<gene>
    <name evidence="1" type="ORF">LLJM1_04560</name>
</gene>
<dbReference type="EMBL" id="CP016746">
    <property type="protein sequence ID" value="ARE27254.1"/>
    <property type="molecule type" value="Genomic_DNA"/>
</dbReference>
<accession>A0A1V0PDB3</accession>
<name>A0A1V0PDB3_LACLC</name>